<dbReference type="EMBL" id="CP018139">
    <property type="protein sequence ID" value="APE32341.1"/>
    <property type="molecule type" value="Genomic_DNA"/>
</dbReference>
<reference evidence="3" key="1">
    <citation type="submission" date="2016-11" db="EMBL/GenBank/DDBJ databases">
        <title>Halolamina sediminis sp. nov., an extremely halophilic archaeon isolated from solar salt.</title>
        <authorList>
            <person name="Koh H.-W."/>
            <person name="Rani S."/>
            <person name="Park S.-J."/>
        </authorList>
    </citation>
    <scope>NUCLEOTIDE SEQUENCE [LARGE SCALE GENOMIC DNA]</scope>
    <source>
        <strain evidence="3">Hb3</strain>
    </source>
</reference>
<keyword evidence="1" id="KW-0472">Membrane</keyword>
<dbReference type="RefSeq" id="WP_071946398.1">
    <property type="nucleotide sequence ID" value="NZ_CP018139.1"/>
</dbReference>
<protein>
    <submittedName>
        <fullName evidence="2">Uncharacterized protein</fullName>
    </submittedName>
</protein>
<evidence type="ECO:0000256" key="1">
    <source>
        <dbReference type="SAM" id="Phobius"/>
    </source>
</evidence>
<accession>A0A1J0VK01</accession>
<sequence>MQSIVFIAYLVLGLFQLAAVMAGLEDWVGLHWIIAAPLALFIAYMPLIGTVIGMFGAVTAWHWSWLEAGGLFFGPFLVIAVIAMGAGVLENFSNRS</sequence>
<dbReference type="Proteomes" id="UP000181985">
    <property type="component" value="Chromosome"/>
</dbReference>
<keyword evidence="1" id="KW-0812">Transmembrane</keyword>
<evidence type="ECO:0000313" key="2">
    <source>
        <dbReference type="EMBL" id="APE32341.1"/>
    </source>
</evidence>
<feature type="transmembrane region" description="Helical" evidence="1">
    <location>
        <begin position="70"/>
        <end position="89"/>
    </location>
</feature>
<gene>
    <name evidence="2" type="ORF">BOX17_16075</name>
</gene>
<keyword evidence="1" id="KW-1133">Transmembrane helix</keyword>
<dbReference type="AlphaFoldDB" id="A0A1J0VK01"/>
<name>A0A1J0VK01_9GAMM</name>
<dbReference type="KEGG" id="hsi:BOX17_16075"/>
<proteinExistence type="predicted"/>
<evidence type="ECO:0000313" key="3">
    <source>
        <dbReference type="Proteomes" id="UP000181985"/>
    </source>
</evidence>
<keyword evidence="3" id="KW-1185">Reference proteome</keyword>
<organism evidence="2 3">
    <name type="scientific">Halomonas aestuarii</name>
    <dbReference type="NCBI Taxonomy" id="1897729"/>
    <lineage>
        <taxon>Bacteria</taxon>
        <taxon>Pseudomonadati</taxon>
        <taxon>Pseudomonadota</taxon>
        <taxon>Gammaproteobacteria</taxon>
        <taxon>Oceanospirillales</taxon>
        <taxon>Halomonadaceae</taxon>
        <taxon>Halomonas</taxon>
    </lineage>
</organism>
<dbReference type="OrthoDB" id="7063348at2"/>
<feature type="transmembrane region" description="Helical" evidence="1">
    <location>
        <begin position="32"/>
        <end position="58"/>
    </location>
</feature>